<evidence type="ECO:0000256" key="3">
    <source>
        <dbReference type="ARBA" id="ARBA00022982"/>
    </source>
</evidence>
<keyword evidence="3" id="KW-0249">Electron transport</keyword>
<dbReference type="EMBL" id="CAEZSF010000047">
    <property type="protein sequence ID" value="CAB4535017.1"/>
    <property type="molecule type" value="Genomic_DNA"/>
</dbReference>
<evidence type="ECO:0000313" key="7">
    <source>
        <dbReference type="EMBL" id="CAB4737995.1"/>
    </source>
</evidence>
<evidence type="ECO:0000256" key="4">
    <source>
        <dbReference type="ARBA" id="ARBA00023004"/>
    </source>
</evidence>
<accession>A0A6J6B8R6</accession>
<proteinExistence type="predicted"/>
<keyword evidence="4" id="KW-0408">Iron</keyword>
<keyword evidence="2" id="KW-0479">Metal-binding</keyword>
<dbReference type="AlphaFoldDB" id="A0A6J6B8R6"/>
<evidence type="ECO:0000256" key="1">
    <source>
        <dbReference type="ARBA" id="ARBA00022448"/>
    </source>
</evidence>
<keyword evidence="1" id="KW-0813">Transport</keyword>
<dbReference type="SUPFAM" id="SSF54862">
    <property type="entry name" value="4Fe-4S ferredoxins"/>
    <property type="match status" value="1"/>
</dbReference>
<dbReference type="InterPro" id="IPR051269">
    <property type="entry name" value="Fe-S_cluster_ET"/>
</dbReference>
<sequence length="73" mass="8124">MRITYNREACQGHNRCYLLAPELFDVDDEGYAVLLISDEVPEELLAKAQLAVDNCPEYAISMTQSMPESGSPT</sequence>
<dbReference type="Pfam" id="PF13459">
    <property type="entry name" value="Fer4_15"/>
    <property type="match status" value="1"/>
</dbReference>
<reference evidence="6" key="1">
    <citation type="submission" date="2020-05" db="EMBL/GenBank/DDBJ databases">
        <authorList>
            <person name="Chiriac C."/>
            <person name="Salcher M."/>
            <person name="Ghai R."/>
            <person name="Kavagutti S V."/>
        </authorList>
    </citation>
    <scope>NUCLEOTIDE SEQUENCE</scope>
</reference>
<name>A0A6J6B8R6_9ZZZZ</name>
<dbReference type="GO" id="GO:0046872">
    <property type="term" value="F:metal ion binding"/>
    <property type="evidence" value="ECO:0007669"/>
    <property type="project" value="UniProtKB-KW"/>
</dbReference>
<evidence type="ECO:0000313" key="6">
    <source>
        <dbReference type="EMBL" id="CAB4535017.1"/>
    </source>
</evidence>
<evidence type="ECO:0000256" key="2">
    <source>
        <dbReference type="ARBA" id="ARBA00022723"/>
    </source>
</evidence>
<dbReference type="PANTHER" id="PTHR36923:SF3">
    <property type="entry name" value="FERREDOXIN"/>
    <property type="match status" value="1"/>
</dbReference>
<evidence type="ECO:0000256" key="5">
    <source>
        <dbReference type="ARBA" id="ARBA00023014"/>
    </source>
</evidence>
<organism evidence="6">
    <name type="scientific">freshwater metagenome</name>
    <dbReference type="NCBI Taxonomy" id="449393"/>
    <lineage>
        <taxon>unclassified sequences</taxon>
        <taxon>metagenomes</taxon>
        <taxon>ecological metagenomes</taxon>
    </lineage>
</organism>
<dbReference type="Gene3D" id="3.30.70.20">
    <property type="match status" value="1"/>
</dbReference>
<dbReference type="GO" id="GO:0051536">
    <property type="term" value="F:iron-sulfur cluster binding"/>
    <property type="evidence" value="ECO:0007669"/>
    <property type="project" value="UniProtKB-KW"/>
</dbReference>
<dbReference type="PANTHER" id="PTHR36923">
    <property type="entry name" value="FERREDOXIN"/>
    <property type="match status" value="1"/>
</dbReference>
<keyword evidence="5" id="KW-0411">Iron-sulfur</keyword>
<gene>
    <name evidence="6" type="ORF">UFOPK1358_00676</name>
    <name evidence="7" type="ORF">UFOPK2766_00832</name>
</gene>
<protein>
    <submittedName>
        <fullName evidence="6">Unannotated protein</fullName>
    </submittedName>
</protein>
<dbReference type="EMBL" id="CAEZYU010000029">
    <property type="protein sequence ID" value="CAB4737995.1"/>
    <property type="molecule type" value="Genomic_DNA"/>
</dbReference>